<dbReference type="Pfam" id="PF06908">
    <property type="entry name" value="YpsA"/>
    <property type="match status" value="1"/>
</dbReference>
<gene>
    <name evidence="2" type="ORF">J2Z83_002672</name>
</gene>
<dbReference type="Proteomes" id="UP001519345">
    <property type="component" value="Unassembled WGS sequence"/>
</dbReference>
<dbReference type="PIRSF" id="PIRSF021290">
    <property type="entry name" value="DUF1273"/>
    <property type="match status" value="1"/>
</dbReference>
<evidence type="ECO:0000256" key="1">
    <source>
        <dbReference type="HAMAP-Rule" id="MF_01575"/>
    </source>
</evidence>
<evidence type="ECO:0000313" key="2">
    <source>
        <dbReference type="EMBL" id="MBP1970551.1"/>
    </source>
</evidence>
<evidence type="ECO:0000313" key="3">
    <source>
        <dbReference type="Proteomes" id="UP001519345"/>
    </source>
</evidence>
<keyword evidence="3" id="KW-1185">Reference proteome</keyword>
<dbReference type="SUPFAM" id="SSF102405">
    <property type="entry name" value="MCP/YpsA-like"/>
    <property type="match status" value="1"/>
</dbReference>
<comment type="caution">
    <text evidence="2">The sequence shown here is derived from an EMBL/GenBank/DDBJ whole genome shotgun (WGS) entry which is preliminary data.</text>
</comment>
<sequence length="184" mass="21624">MKIITVTGYKPMELGIFKEDDTKIKFIKAAIEKKLIGFIEEGLEWVLISGQMGVELWTAEVVLELKEMYDIKVAIIPPFENQENRWPEQIQQKYQELIQAVDFYKPIYKGDYKGAFQFKAKNLWLIDKSDGCLLLMDDEFRGSNRFFYDIAMEAEKDYPVHLITPADLEDIVDEMQMADPDYWE</sequence>
<protein>
    <recommendedName>
        <fullName evidence="1">UPF0398 protein J2Z83_002672</fullName>
    </recommendedName>
</protein>
<dbReference type="PANTHER" id="PTHR38440:SF1">
    <property type="entry name" value="UPF0398 PROTEIN SPR0331"/>
    <property type="match status" value="1"/>
</dbReference>
<accession>A0ABS4IJM0</accession>
<reference evidence="2 3" key="1">
    <citation type="submission" date="2021-03" db="EMBL/GenBank/DDBJ databases">
        <title>Genomic Encyclopedia of Type Strains, Phase IV (KMG-IV): sequencing the most valuable type-strain genomes for metagenomic binning, comparative biology and taxonomic classification.</title>
        <authorList>
            <person name="Goeker M."/>
        </authorList>
    </citation>
    <scope>NUCLEOTIDE SEQUENCE [LARGE SCALE GENOMIC DNA]</scope>
    <source>
        <strain evidence="2 3">DSM 25609</strain>
    </source>
</reference>
<dbReference type="PANTHER" id="PTHR38440">
    <property type="entry name" value="UPF0398 PROTEIN YPSA"/>
    <property type="match status" value="1"/>
</dbReference>
<dbReference type="HAMAP" id="MF_01575">
    <property type="entry name" value="UPF0398"/>
    <property type="match status" value="1"/>
</dbReference>
<dbReference type="RefSeq" id="WP_209463676.1">
    <property type="nucleotide sequence ID" value="NZ_CP110224.1"/>
</dbReference>
<dbReference type="EMBL" id="JAGGKX010000014">
    <property type="protein sequence ID" value="MBP1970551.1"/>
    <property type="molecule type" value="Genomic_DNA"/>
</dbReference>
<dbReference type="NCBIfam" id="NF010181">
    <property type="entry name" value="PRK13660.1"/>
    <property type="match status" value="1"/>
</dbReference>
<organism evidence="2 3">
    <name type="scientific">Virgibacillus natechei</name>
    <dbReference type="NCBI Taxonomy" id="1216297"/>
    <lineage>
        <taxon>Bacteria</taxon>
        <taxon>Bacillati</taxon>
        <taxon>Bacillota</taxon>
        <taxon>Bacilli</taxon>
        <taxon>Bacillales</taxon>
        <taxon>Bacillaceae</taxon>
        <taxon>Virgibacillus</taxon>
    </lineage>
</organism>
<comment type="similarity">
    <text evidence="1">Belongs to the UPF0398 family.</text>
</comment>
<proteinExistence type="inferred from homology"/>
<name>A0ABS4IJM0_9BACI</name>
<dbReference type="InterPro" id="IPR010697">
    <property type="entry name" value="YspA"/>
</dbReference>
<dbReference type="Gene3D" id="3.40.50.450">
    <property type="match status" value="1"/>
</dbReference>